<feature type="compositionally biased region" description="Basic and acidic residues" evidence="10">
    <location>
        <begin position="244"/>
        <end position="254"/>
    </location>
</feature>
<feature type="compositionally biased region" description="Basic and acidic residues" evidence="10">
    <location>
        <begin position="103"/>
        <end position="113"/>
    </location>
</feature>
<keyword evidence="7" id="KW-0804">Transcription</keyword>
<dbReference type="GO" id="GO:0003677">
    <property type="term" value="F:DNA binding"/>
    <property type="evidence" value="ECO:0007669"/>
    <property type="project" value="UniProtKB-KW"/>
</dbReference>
<evidence type="ECO:0000256" key="6">
    <source>
        <dbReference type="ARBA" id="ARBA00023125"/>
    </source>
</evidence>
<gene>
    <name evidence="12" type="ORF">TIFTF001_018420</name>
</gene>
<name>A0AA88ADZ4_FICCA</name>
<evidence type="ECO:0000256" key="1">
    <source>
        <dbReference type="ARBA" id="ARBA00004123"/>
    </source>
</evidence>
<evidence type="ECO:0000256" key="8">
    <source>
        <dbReference type="ARBA" id="ARBA00023242"/>
    </source>
</evidence>
<comment type="subcellular location">
    <subcellularLocation>
        <location evidence="1">Nucleus</location>
    </subcellularLocation>
</comment>
<feature type="compositionally biased region" description="Gly residues" evidence="10">
    <location>
        <begin position="52"/>
        <end position="66"/>
    </location>
</feature>
<evidence type="ECO:0000256" key="3">
    <source>
        <dbReference type="ARBA" id="ARBA00022771"/>
    </source>
</evidence>
<accession>A0AA88ADZ4</accession>
<dbReference type="PANTHER" id="PTHR31251">
    <property type="entry name" value="SQUAMOSA PROMOTER-BINDING-LIKE PROTEIN 4"/>
    <property type="match status" value="1"/>
</dbReference>
<keyword evidence="2" id="KW-0479">Metal-binding</keyword>
<feature type="region of interest" description="Disordered" evidence="10">
    <location>
        <begin position="42"/>
        <end position="129"/>
    </location>
</feature>
<dbReference type="FunFam" id="4.10.1100.10:FF:000001">
    <property type="entry name" value="Squamosa promoter-binding-like protein 14"/>
    <property type="match status" value="1"/>
</dbReference>
<evidence type="ECO:0000256" key="7">
    <source>
        <dbReference type="ARBA" id="ARBA00023163"/>
    </source>
</evidence>
<dbReference type="Gramene" id="FCD_00002535-RA">
    <property type="protein sequence ID" value="FCD_00002535-RA:cds"/>
    <property type="gene ID" value="FCD_00002535"/>
</dbReference>
<dbReference type="PANTHER" id="PTHR31251:SF74">
    <property type="entry name" value="SQUAMOSA PROMOTER-BINDING-LIKE PROTEIN 2"/>
    <property type="match status" value="1"/>
</dbReference>
<evidence type="ECO:0000313" key="12">
    <source>
        <dbReference type="EMBL" id="GMN49252.1"/>
    </source>
</evidence>
<keyword evidence="6" id="KW-0238">DNA-binding</keyword>
<dbReference type="GO" id="GO:0005634">
    <property type="term" value="C:nucleus"/>
    <property type="evidence" value="ECO:0007669"/>
    <property type="project" value="UniProtKB-SubCell"/>
</dbReference>
<comment type="caution">
    <text evidence="12">The sequence shown here is derived from an EMBL/GenBank/DDBJ whole genome shotgun (WGS) entry which is preliminary data.</text>
</comment>
<sequence length="494" mass="54419">MEWNSKSSSLWDWENLFELETKATENRKKLQRMDCFVEVDRGISSGSLHSPGDGGGSSAGTGGSGSDLGHASSKSSISASNNSSSIGESKTSNKFTLEGFEPFPKDLRSEQESARVQQPRSSPTLEISAGSGEPLLSLKLGKRMYFKDICSDNNVKSSSLSVAAISSPTTAKRSKSTSHSNLILRCQVEGCNLDLSSAKDYHRKHRICESHSKSPRVIVGGVERRFCQQCSRFHGLSEFDEKKRSCRRRLSDHNARRRKPQPEAVRLNPARLSSLYDETQKMSLVFDQASRLYSRHTTNFTWDHSSDSSKLGHTREYLSKPAKTGAAPPGQLLLPDNEMPGSITMLYPHDSSRLTPKKSTAPEVLHSGLEESVVSSELNATQDLHRALSLLSTSSSWGSRETKTVSLDTCSPLHNTNHHNSSNMVQPITHQMPATHGTLPLTSEYWLTQQPTIDTASPRSNANANTNASATTHFQDLHLFKPPGDSGFYSYNFN</sequence>
<dbReference type="Proteomes" id="UP001187192">
    <property type="component" value="Unassembled WGS sequence"/>
</dbReference>
<evidence type="ECO:0000256" key="10">
    <source>
        <dbReference type="SAM" id="MobiDB-lite"/>
    </source>
</evidence>
<dbReference type="GO" id="GO:0008270">
    <property type="term" value="F:zinc ion binding"/>
    <property type="evidence" value="ECO:0007669"/>
    <property type="project" value="UniProtKB-KW"/>
</dbReference>
<evidence type="ECO:0000259" key="11">
    <source>
        <dbReference type="PROSITE" id="PS51141"/>
    </source>
</evidence>
<dbReference type="EMBL" id="BTGU01000030">
    <property type="protein sequence ID" value="GMN49252.1"/>
    <property type="molecule type" value="Genomic_DNA"/>
</dbReference>
<organism evidence="12 13">
    <name type="scientific">Ficus carica</name>
    <name type="common">Common fig</name>
    <dbReference type="NCBI Taxonomy" id="3494"/>
    <lineage>
        <taxon>Eukaryota</taxon>
        <taxon>Viridiplantae</taxon>
        <taxon>Streptophyta</taxon>
        <taxon>Embryophyta</taxon>
        <taxon>Tracheophyta</taxon>
        <taxon>Spermatophyta</taxon>
        <taxon>Magnoliopsida</taxon>
        <taxon>eudicotyledons</taxon>
        <taxon>Gunneridae</taxon>
        <taxon>Pentapetalae</taxon>
        <taxon>rosids</taxon>
        <taxon>fabids</taxon>
        <taxon>Rosales</taxon>
        <taxon>Moraceae</taxon>
        <taxon>Ficeae</taxon>
        <taxon>Ficus</taxon>
    </lineage>
</organism>
<dbReference type="InterPro" id="IPR036893">
    <property type="entry name" value="SBP_sf"/>
</dbReference>
<evidence type="ECO:0000256" key="4">
    <source>
        <dbReference type="ARBA" id="ARBA00022833"/>
    </source>
</evidence>
<dbReference type="PROSITE" id="PS51141">
    <property type="entry name" value="ZF_SBP"/>
    <property type="match status" value="1"/>
</dbReference>
<feature type="compositionally biased region" description="Low complexity" evidence="10">
    <location>
        <begin position="67"/>
        <end position="94"/>
    </location>
</feature>
<proteinExistence type="predicted"/>
<keyword evidence="8" id="KW-0539">Nucleus</keyword>
<reference evidence="12" key="1">
    <citation type="submission" date="2023-07" db="EMBL/GenBank/DDBJ databases">
        <title>draft genome sequence of fig (Ficus carica).</title>
        <authorList>
            <person name="Takahashi T."/>
            <person name="Nishimura K."/>
        </authorList>
    </citation>
    <scope>NUCLEOTIDE SEQUENCE</scope>
</reference>
<dbReference type="InterPro" id="IPR004333">
    <property type="entry name" value="SBP_dom"/>
</dbReference>
<dbReference type="AlphaFoldDB" id="A0AA88ADZ4"/>
<keyword evidence="5" id="KW-0805">Transcription regulation</keyword>
<dbReference type="InterPro" id="IPR044817">
    <property type="entry name" value="SBP-like"/>
</dbReference>
<protein>
    <recommendedName>
        <fullName evidence="11">SBP-type domain-containing protein</fullName>
    </recommendedName>
</protein>
<evidence type="ECO:0000256" key="2">
    <source>
        <dbReference type="ARBA" id="ARBA00022723"/>
    </source>
</evidence>
<dbReference type="Pfam" id="PF03110">
    <property type="entry name" value="SBP"/>
    <property type="match status" value="1"/>
</dbReference>
<evidence type="ECO:0000256" key="9">
    <source>
        <dbReference type="PROSITE-ProRule" id="PRU00470"/>
    </source>
</evidence>
<feature type="region of interest" description="Disordered" evidence="10">
    <location>
        <begin position="244"/>
        <end position="263"/>
    </location>
</feature>
<keyword evidence="3 9" id="KW-0863">Zinc-finger</keyword>
<dbReference type="Gene3D" id="4.10.1100.10">
    <property type="entry name" value="Transcription factor, SBP-box domain"/>
    <property type="match status" value="1"/>
</dbReference>
<dbReference type="SUPFAM" id="SSF103612">
    <property type="entry name" value="SBT domain"/>
    <property type="match status" value="1"/>
</dbReference>
<evidence type="ECO:0000256" key="5">
    <source>
        <dbReference type="ARBA" id="ARBA00023015"/>
    </source>
</evidence>
<feature type="domain" description="SBP-type" evidence="11">
    <location>
        <begin position="183"/>
        <end position="260"/>
    </location>
</feature>
<keyword evidence="4" id="KW-0862">Zinc</keyword>
<evidence type="ECO:0000313" key="13">
    <source>
        <dbReference type="Proteomes" id="UP001187192"/>
    </source>
</evidence>
<keyword evidence="13" id="KW-1185">Reference proteome</keyword>
<feature type="compositionally biased region" description="Polar residues" evidence="10">
    <location>
        <begin position="114"/>
        <end position="125"/>
    </location>
</feature>